<keyword evidence="5" id="KW-1185">Reference proteome</keyword>
<dbReference type="Proteomes" id="UP000324241">
    <property type="component" value="Unassembled WGS sequence"/>
</dbReference>
<dbReference type="VEuPathDB" id="FungiDB:EYZ11_011222"/>
<comment type="caution">
    <text evidence="4">The sequence shown here is derived from an EMBL/GenBank/DDBJ whole genome shotgun (WGS) entry which is preliminary data.</text>
</comment>
<dbReference type="GeneID" id="54324405"/>
<evidence type="ECO:0000313" key="3">
    <source>
        <dbReference type="EMBL" id="KAA8652798.1"/>
    </source>
</evidence>
<sequence>MDPLQYTDRETQLASERRLKFQGTAKVNLDDIYFPPQTGRQMDQKNVDRLCDVFREDECRNLTIEHRVPAIVSRHHLQAAQEKANVATSMLLTRVESEIPHLQFPPGQLLALHGRHRIAAGREVLPPGHYWWAVDLYLDNIGDDLKTSLIEEYSNEKPPSDGEIYRKIRQYAGDGNLHGELRWKARLCPNSRTRFEALSKNTRLRHAFDRILGIPGHWNAMRISMLHRVIAVRCDEEIAHYLNFLADFWYSLVDHDPASAVRIDQETVQKLQLLAPRIETPYVHGLVLSGQVFSEFDENERTEIWGKLRSFNGLIPSLYSFFEDFKCFESWAHCLHRLFPVSSSTVRLTMEGSRIRPNSGEDMCMVQNSESTFLNRVEPAARHFDIFYRQLWLYAGRHYPQMPREPKRKNRLAKPGSATADACVVAEMARLASRLGFKSDRITQLVNQSSDRLIAAEALRRARKPDQYVYDESSFNSSVDQIVDCFATATPRTIETASPVLASPSVRPKARCGHPSVKALLQDRQFLFLDQMHAPEVPDRVTSRFVRRCVYLAFFGPRTDFGQEQQISPLPPPEVPGSGPISPIFIADDGMMDYTLGDGQQQAHARSEDQRQMADLQAVENSCLQRQAEDLACQAREAENTATAHAAQLEQARKEASERAAEQARQDVAMLELARRAEEAESRMAAQAAELDWLRQEAARALADTIKGTSQVDGRPVEDESEIPNDGEVTEEDHDKQPDNTLQADAEQRAIGGWEPSQWDTDRVVRERAGALAQLQSQNQDSRSQPRAEAEPVRAIRPITEFDASSLMATWREPQNQTDINSDSIPPAMPLTEGHMDTTRTGPGSPSEGHTHPQALEVIGHEGPETEAPIPPCGVGEPAIIQMLPEENIIAGNIPSTGAVKQRQRQQAKPGKIQKTSTAKPTARDSNHATLRAEAIDIELDETLESSQSAETTPINEGTARTRQVRFDISHEEGAGHATASGEARSRPVTQWGFRELARNTSVNANEGQGTPDKLEKEIDTRTRRGKIPITFFLYAQNQWKEAKVFEIEPSKPSSLEHAVRIYQQQGMYVYDMKMRTISAPASFRAATCDGCNALLLISRKTRDKMDERRQIQPPTIERRER</sequence>
<feature type="compositionally biased region" description="Polar residues" evidence="2">
    <location>
        <begin position="774"/>
        <end position="783"/>
    </location>
</feature>
<feature type="region of interest" description="Disordered" evidence="2">
    <location>
        <begin position="901"/>
        <end position="929"/>
    </location>
</feature>
<accession>A0A4S3J5H5</accession>
<keyword evidence="1" id="KW-0175">Coiled coil</keyword>
<dbReference type="Proteomes" id="UP000308092">
    <property type="component" value="Unassembled WGS sequence"/>
</dbReference>
<reference evidence="3 6" key="2">
    <citation type="submission" date="2019-08" db="EMBL/GenBank/DDBJ databases">
        <title>The genome sequence of a newly discovered highly antifungal drug resistant Aspergillus species, Aspergillus tanneri NIH 1004.</title>
        <authorList>
            <person name="Mounaud S."/>
            <person name="Singh I."/>
            <person name="Joardar V."/>
            <person name="Pakala S."/>
            <person name="Pakala S."/>
            <person name="Venepally P."/>
            <person name="Chung J.K."/>
            <person name="Losada L."/>
            <person name="Nierman W.C."/>
        </authorList>
    </citation>
    <scope>NUCLEOTIDE SEQUENCE [LARGE SCALE GENOMIC DNA]</scope>
    <source>
        <strain evidence="3 6">NIH1004</strain>
    </source>
</reference>
<feature type="compositionally biased region" description="Acidic residues" evidence="2">
    <location>
        <begin position="719"/>
        <end position="732"/>
    </location>
</feature>
<feature type="compositionally biased region" description="Basic and acidic residues" evidence="2">
    <location>
        <begin position="784"/>
        <end position="793"/>
    </location>
</feature>
<evidence type="ECO:0000256" key="1">
    <source>
        <dbReference type="SAM" id="Coils"/>
    </source>
</evidence>
<dbReference type="EMBL" id="SOSA01000672">
    <property type="protein sequence ID" value="THC89328.1"/>
    <property type="molecule type" value="Genomic_DNA"/>
</dbReference>
<evidence type="ECO:0000313" key="6">
    <source>
        <dbReference type="Proteomes" id="UP000324241"/>
    </source>
</evidence>
<feature type="region of interest" description="Disordered" evidence="2">
    <location>
        <begin position="773"/>
        <end position="793"/>
    </location>
</feature>
<dbReference type="OrthoDB" id="4227485at2759"/>
<gene>
    <name evidence="3" type="ORF">ATNIH1004_001703</name>
    <name evidence="4" type="ORF">EYZ11_011222</name>
</gene>
<dbReference type="InterPro" id="IPR022198">
    <property type="entry name" value="DUF3723"/>
</dbReference>
<evidence type="ECO:0000256" key="2">
    <source>
        <dbReference type="SAM" id="MobiDB-lite"/>
    </source>
</evidence>
<name>A0A4S3J5H5_9EURO</name>
<feature type="compositionally biased region" description="Polar residues" evidence="2">
    <location>
        <begin position="945"/>
        <end position="962"/>
    </location>
</feature>
<protein>
    <submittedName>
        <fullName evidence="4">Uncharacterized protein</fullName>
    </submittedName>
</protein>
<feature type="region of interest" description="Disordered" evidence="2">
    <location>
        <begin position="706"/>
        <end position="739"/>
    </location>
</feature>
<dbReference type="RefSeq" id="XP_033432159.1">
    <property type="nucleotide sequence ID" value="XM_033566402.1"/>
</dbReference>
<feature type="region of interest" description="Disordered" evidence="2">
    <location>
        <begin position="943"/>
        <end position="962"/>
    </location>
</feature>
<evidence type="ECO:0000313" key="4">
    <source>
        <dbReference type="EMBL" id="THC89328.1"/>
    </source>
</evidence>
<proteinExistence type="predicted"/>
<dbReference type="AlphaFoldDB" id="A0A4S3J5H5"/>
<evidence type="ECO:0000313" key="5">
    <source>
        <dbReference type="Proteomes" id="UP000308092"/>
    </source>
</evidence>
<feature type="coiled-coil region" evidence="1">
    <location>
        <begin position="621"/>
        <end position="697"/>
    </location>
</feature>
<dbReference type="Pfam" id="PF12520">
    <property type="entry name" value="DUF3723"/>
    <property type="match status" value="1"/>
</dbReference>
<reference evidence="4 5" key="1">
    <citation type="submission" date="2019-03" db="EMBL/GenBank/DDBJ databases">
        <title>The genome sequence of a newly discovered highly antifungal drug resistant Aspergillus species, Aspergillus tanneri NIH 1004.</title>
        <authorList>
            <person name="Mounaud S."/>
            <person name="Singh I."/>
            <person name="Joardar V."/>
            <person name="Pakala S."/>
            <person name="Pakala S."/>
            <person name="Venepally P."/>
            <person name="Hoover J."/>
            <person name="Nierman W."/>
            <person name="Chung J."/>
            <person name="Losada L."/>
        </authorList>
    </citation>
    <scope>NUCLEOTIDE SEQUENCE [LARGE SCALE GENOMIC DNA]</scope>
    <source>
        <strain evidence="4 5">NIH1004</strain>
    </source>
</reference>
<dbReference type="EMBL" id="QUQM01000002">
    <property type="protein sequence ID" value="KAA8652798.1"/>
    <property type="molecule type" value="Genomic_DNA"/>
</dbReference>
<dbReference type="STRING" id="1220188.A0A4S3J5H5"/>
<organism evidence="4 5">
    <name type="scientific">Aspergillus tanneri</name>
    <dbReference type="NCBI Taxonomy" id="1220188"/>
    <lineage>
        <taxon>Eukaryota</taxon>
        <taxon>Fungi</taxon>
        <taxon>Dikarya</taxon>
        <taxon>Ascomycota</taxon>
        <taxon>Pezizomycotina</taxon>
        <taxon>Eurotiomycetes</taxon>
        <taxon>Eurotiomycetidae</taxon>
        <taxon>Eurotiales</taxon>
        <taxon>Aspergillaceae</taxon>
        <taxon>Aspergillus</taxon>
        <taxon>Aspergillus subgen. Circumdati</taxon>
    </lineage>
</organism>